<dbReference type="PANTHER" id="PTHR34322:SF2">
    <property type="entry name" value="TRANSPOSASE IS200-LIKE DOMAIN-CONTAINING PROTEIN"/>
    <property type="match status" value="1"/>
</dbReference>
<dbReference type="InterPro" id="IPR036515">
    <property type="entry name" value="Transposase_17_sf"/>
</dbReference>
<gene>
    <name evidence="2" type="ORF">SAMN02194393_01533</name>
</gene>
<name>A0A1T5K1D0_9FIRM</name>
<accession>A0A1T5K1D0</accession>
<dbReference type="SMART" id="SM01321">
    <property type="entry name" value="Y1_Tnp"/>
    <property type="match status" value="1"/>
</dbReference>
<dbReference type="RefSeq" id="WP_079490596.1">
    <property type="nucleotide sequence ID" value="NZ_FUZT01000003.1"/>
</dbReference>
<dbReference type="Pfam" id="PF01797">
    <property type="entry name" value="Y1_Tnp"/>
    <property type="match status" value="1"/>
</dbReference>
<proteinExistence type="predicted"/>
<dbReference type="OrthoDB" id="9788881at2"/>
<evidence type="ECO:0000313" key="2">
    <source>
        <dbReference type="EMBL" id="SKC57350.1"/>
    </source>
</evidence>
<dbReference type="STRING" id="36842.SAMN02194393_01533"/>
<dbReference type="InterPro" id="IPR002686">
    <property type="entry name" value="Transposase_17"/>
</dbReference>
<dbReference type="EMBL" id="FUZT01000003">
    <property type="protein sequence ID" value="SKC57350.1"/>
    <property type="molecule type" value="Genomic_DNA"/>
</dbReference>
<feature type="domain" description="Transposase IS200-like" evidence="1">
    <location>
        <begin position="9"/>
        <end position="123"/>
    </location>
</feature>
<organism evidence="2 3">
    <name type="scientific">Maledivibacter halophilus</name>
    <dbReference type="NCBI Taxonomy" id="36842"/>
    <lineage>
        <taxon>Bacteria</taxon>
        <taxon>Bacillati</taxon>
        <taxon>Bacillota</taxon>
        <taxon>Clostridia</taxon>
        <taxon>Peptostreptococcales</taxon>
        <taxon>Caminicellaceae</taxon>
        <taxon>Maledivibacter</taxon>
    </lineage>
</organism>
<reference evidence="2 3" key="1">
    <citation type="submission" date="2017-02" db="EMBL/GenBank/DDBJ databases">
        <authorList>
            <person name="Peterson S.W."/>
        </authorList>
    </citation>
    <scope>NUCLEOTIDE SEQUENCE [LARGE SCALE GENOMIC DNA]</scope>
    <source>
        <strain evidence="2 3">M1</strain>
    </source>
</reference>
<dbReference type="PANTHER" id="PTHR34322">
    <property type="entry name" value="TRANSPOSASE, Y1_TNP DOMAIN-CONTAINING"/>
    <property type="match status" value="1"/>
</dbReference>
<dbReference type="AlphaFoldDB" id="A0A1T5K1D0"/>
<dbReference type="GO" id="GO:0004803">
    <property type="term" value="F:transposase activity"/>
    <property type="evidence" value="ECO:0007669"/>
    <property type="project" value="InterPro"/>
</dbReference>
<dbReference type="GO" id="GO:0006313">
    <property type="term" value="P:DNA transposition"/>
    <property type="evidence" value="ECO:0007669"/>
    <property type="project" value="InterPro"/>
</dbReference>
<keyword evidence="3" id="KW-1185">Reference proteome</keyword>
<protein>
    <submittedName>
        <fullName evidence="2">REP element-mobilizing transposase RayT</fullName>
    </submittedName>
</protein>
<sequence>MGKKKRIWYPGAVYHIMNRGNRRSAIFKDNEDYQVYLTILKETMEKYEYILYAYCLMTNHIHMQIETKNVEIWKIMRYINLSYTKYFNNKYNFIGHLFQGRYRAGIIESDAYNLQTSRYIHLNPVKASMVEKPVEYKWSSYGVYMGEIKNDIVIDEKILSYFRNKSRKLYKEYVESKLMDQQINREIEERMGV</sequence>
<dbReference type="Gene3D" id="3.30.70.1290">
    <property type="entry name" value="Transposase IS200-like"/>
    <property type="match status" value="1"/>
</dbReference>
<dbReference type="GO" id="GO:0003677">
    <property type="term" value="F:DNA binding"/>
    <property type="evidence" value="ECO:0007669"/>
    <property type="project" value="InterPro"/>
</dbReference>
<dbReference type="Proteomes" id="UP000190285">
    <property type="component" value="Unassembled WGS sequence"/>
</dbReference>
<evidence type="ECO:0000313" key="3">
    <source>
        <dbReference type="Proteomes" id="UP000190285"/>
    </source>
</evidence>
<evidence type="ECO:0000259" key="1">
    <source>
        <dbReference type="SMART" id="SM01321"/>
    </source>
</evidence>
<dbReference type="SUPFAM" id="SSF143422">
    <property type="entry name" value="Transposase IS200-like"/>
    <property type="match status" value="1"/>
</dbReference>